<dbReference type="OrthoDB" id="8941648at2759"/>
<dbReference type="EMBL" id="VXBA01000665">
    <property type="protein sequence ID" value="NXM66418.1"/>
    <property type="molecule type" value="Genomic_DNA"/>
</dbReference>
<dbReference type="InterPro" id="IPR010510">
    <property type="entry name" value="FGF1-bd"/>
</dbReference>
<evidence type="ECO:0000256" key="1">
    <source>
        <dbReference type="ARBA" id="ARBA00004613"/>
    </source>
</evidence>
<comment type="similarity">
    <text evidence="2">Belongs to the fibroblast growth factor-binding protein family.</text>
</comment>
<evidence type="ECO:0000256" key="3">
    <source>
        <dbReference type="ARBA" id="ARBA00022525"/>
    </source>
</evidence>
<feature type="chain" id="PRO_5029883978" evidence="8">
    <location>
        <begin position="20"/>
        <end position="190"/>
    </location>
</feature>
<protein>
    <submittedName>
        <fullName evidence="9">FGFP2 protein</fullName>
    </submittedName>
</protein>
<evidence type="ECO:0000256" key="6">
    <source>
        <dbReference type="ARBA" id="ARBA00023183"/>
    </source>
</evidence>
<dbReference type="GO" id="GO:0019838">
    <property type="term" value="F:growth factor binding"/>
    <property type="evidence" value="ECO:0007669"/>
    <property type="project" value="UniProtKB-KW"/>
</dbReference>
<keyword evidence="10" id="KW-1185">Reference proteome</keyword>
<evidence type="ECO:0000256" key="7">
    <source>
        <dbReference type="SAM" id="MobiDB-lite"/>
    </source>
</evidence>
<keyword evidence="3" id="KW-0964">Secreted</keyword>
<feature type="signal peptide" evidence="8">
    <location>
        <begin position="1"/>
        <end position="19"/>
    </location>
</feature>
<comment type="subcellular location">
    <subcellularLocation>
        <location evidence="1">Secreted</location>
    </subcellularLocation>
</comment>
<evidence type="ECO:0000313" key="9">
    <source>
        <dbReference type="EMBL" id="NXM66418.1"/>
    </source>
</evidence>
<feature type="region of interest" description="Disordered" evidence="7">
    <location>
        <begin position="133"/>
        <end position="163"/>
    </location>
</feature>
<comment type="caution">
    <text evidence="9">The sequence shown here is derived from an EMBL/GenBank/DDBJ whole genome shotgun (WGS) entry which is preliminary data.</text>
</comment>
<feature type="non-terminal residue" evidence="9">
    <location>
        <position position="190"/>
    </location>
</feature>
<gene>
    <name evidence="9" type="primary">Fgfbp2</name>
    <name evidence="9" type="ORF">SERLUN_R12804</name>
</gene>
<feature type="compositionally biased region" description="Polar residues" evidence="7">
    <location>
        <begin position="138"/>
        <end position="149"/>
    </location>
</feature>
<evidence type="ECO:0000256" key="5">
    <source>
        <dbReference type="ARBA" id="ARBA00023157"/>
    </source>
</evidence>
<keyword evidence="5" id="KW-1015">Disulfide bond</keyword>
<reference evidence="9 10" key="1">
    <citation type="submission" date="2019-09" db="EMBL/GenBank/DDBJ databases">
        <title>Bird 10,000 Genomes (B10K) Project - Family phase.</title>
        <authorList>
            <person name="Zhang G."/>
        </authorList>
    </citation>
    <scope>NUCLEOTIDE SEQUENCE [LARGE SCALE GENOMIC DNA]</scope>
    <source>
        <strain evidence="9">B10K-DU-002-03</strain>
        <tissue evidence="9">Muscle</tissue>
    </source>
</reference>
<dbReference type="Pfam" id="PF06473">
    <property type="entry name" value="FGF-BP1"/>
    <property type="match status" value="1"/>
</dbReference>
<keyword evidence="4 8" id="KW-0732">Signal</keyword>
<proteinExistence type="inferred from homology"/>
<keyword evidence="6" id="KW-0340">Growth factor binding</keyword>
<evidence type="ECO:0000313" key="10">
    <source>
        <dbReference type="Proteomes" id="UP000553648"/>
    </source>
</evidence>
<dbReference type="Proteomes" id="UP000553648">
    <property type="component" value="Unassembled WGS sequence"/>
</dbReference>
<dbReference type="AlphaFoldDB" id="A0A7L1CUA6"/>
<organism evidence="9 10">
    <name type="scientific">Serilophus lunatus</name>
    <name type="common">silver-breasted broadbill</name>
    <dbReference type="NCBI Taxonomy" id="239386"/>
    <lineage>
        <taxon>Eukaryota</taxon>
        <taxon>Metazoa</taxon>
        <taxon>Chordata</taxon>
        <taxon>Craniata</taxon>
        <taxon>Vertebrata</taxon>
        <taxon>Euteleostomi</taxon>
        <taxon>Archelosauria</taxon>
        <taxon>Archosauria</taxon>
        <taxon>Dinosauria</taxon>
        <taxon>Saurischia</taxon>
        <taxon>Theropoda</taxon>
        <taxon>Coelurosauria</taxon>
        <taxon>Aves</taxon>
        <taxon>Neognathae</taxon>
        <taxon>Neoaves</taxon>
        <taxon>Telluraves</taxon>
        <taxon>Australaves</taxon>
        <taxon>Passeriformes</taxon>
        <taxon>Eurylaimidae</taxon>
        <taxon>Serilophus</taxon>
    </lineage>
</organism>
<evidence type="ECO:0000256" key="8">
    <source>
        <dbReference type="SAM" id="SignalP"/>
    </source>
</evidence>
<feature type="non-terminal residue" evidence="9">
    <location>
        <position position="1"/>
    </location>
</feature>
<evidence type="ECO:0000256" key="4">
    <source>
        <dbReference type="ARBA" id="ARBA00022729"/>
    </source>
</evidence>
<evidence type="ECO:0000256" key="2">
    <source>
        <dbReference type="ARBA" id="ARBA00008326"/>
    </source>
</evidence>
<accession>A0A7L1CUA6</accession>
<dbReference type="PANTHER" id="PTHR15258:SF1">
    <property type="entry name" value="FIBROBLAST GROWTH FACTOR-BINDING PROTEIN 2"/>
    <property type="match status" value="1"/>
</dbReference>
<dbReference type="PANTHER" id="PTHR15258">
    <property type="entry name" value="FGF BINDING PROTEIN-RELATED"/>
    <property type="match status" value="1"/>
</dbReference>
<dbReference type="GO" id="GO:0007267">
    <property type="term" value="P:cell-cell signaling"/>
    <property type="evidence" value="ECO:0007669"/>
    <property type="project" value="TreeGrafter"/>
</dbReference>
<name>A0A7L1CUA6_9PASS</name>
<sequence>MKSFALLFLVIICGMGGLGQKLKPKKRSNGEEIKFRTKTKDVCTISISGGDEEMKLRIDCKSQGMTYWCEFTGKPSVCRAFRNNPKIYWNQIAAELRKIPHACESTEVLKTTMCQKAPPEALMKQIAAGVEPEDLANQEKSVQKTSTSMRGPAHHGQGSENETEAMKLAREHCWESLHGFCSYIIGIFRG</sequence>
<dbReference type="GO" id="GO:0005576">
    <property type="term" value="C:extracellular region"/>
    <property type="evidence" value="ECO:0007669"/>
    <property type="project" value="UniProtKB-SubCell"/>
</dbReference>